<feature type="repeat" description="PPR" evidence="2">
    <location>
        <begin position="661"/>
        <end position="695"/>
    </location>
</feature>
<dbReference type="EC" id="3.6.4.12" evidence="3"/>
<feature type="repeat" description="PPR" evidence="2">
    <location>
        <begin position="252"/>
        <end position="286"/>
    </location>
</feature>
<dbReference type="Pfam" id="PF01535">
    <property type="entry name" value="PPR"/>
    <property type="match status" value="8"/>
</dbReference>
<organism evidence="3 4">
    <name type="scientific">Apostasia shenzhenica</name>
    <dbReference type="NCBI Taxonomy" id="1088818"/>
    <lineage>
        <taxon>Eukaryota</taxon>
        <taxon>Viridiplantae</taxon>
        <taxon>Streptophyta</taxon>
        <taxon>Embryophyta</taxon>
        <taxon>Tracheophyta</taxon>
        <taxon>Spermatophyta</taxon>
        <taxon>Magnoliopsida</taxon>
        <taxon>Liliopsida</taxon>
        <taxon>Asparagales</taxon>
        <taxon>Orchidaceae</taxon>
        <taxon>Apostasioideae</taxon>
        <taxon>Apostasia</taxon>
    </lineage>
</organism>
<dbReference type="FunFam" id="1.25.40.10:FF:000393">
    <property type="entry name" value="Pentatricopeptide repeat-containing protein At1g20230"/>
    <property type="match status" value="2"/>
</dbReference>
<dbReference type="GO" id="GO:0016787">
    <property type="term" value="F:hydrolase activity"/>
    <property type="evidence" value="ECO:0007669"/>
    <property type="project" value="UniProtKB-KW"/>
</dbReference>
<feature type="repeat" description="PPR" evidence="2">
    <location>
        <begin position="388"/>
        <end position="418"/>
    </location>
</feature>
<gene>
    <name evidence="3" type="primary">PCMP-H92</name>
    <name evidence="3" type="ORF">AXF42_Ash001337</name>
</gene>
<dbReference type="GO" id="GO:0009451">
    <property type="term" value="P:RNA modification"/>
    <property type="evidence" value="ECO:0007669"/>
    <property type="project" value="InterPro"/>
</dbReference>
<dbReference type="AlphaFoldDB" id="A0A2I0AUM3"/>
<feature type="repeat" description="PPR" evidence="2">
    <location>
        <begin position="459"/>
        <end position="489"/>
    </location>
</feature>
<dbReference type="OrthoDB" id="185373at2759"/>
<dbReference type="InterPro" id="IPR046848">
    <property type="entry name" value="E_motif"/>
</dbReference>
<accession>A0A2I0AUM3</accession>
<dbReference type="PANTHER" id="PTHR47926">
    <property type="entry name" value="PENTATRICOPEPTIDE REPEAT-CONTAINING PROTEIN"/>
    <property type="match status" value="1"/>
</dbReference>
<dbReference type="FunFam" id="1.25.40.10:FF:001093">
    <property type="entry name" value="Pentatricopeptide repeat-containing protein At2g34400"/>
    <property type="match status" value="1"/>
</dbReference>
<keyword evidence="4" id="KW-1185">Reference proteome</keyword>
<feature type="repeat" description="PPR" evidence="2">
    <location>
        <begin position="626"/>
        <end position="660"/>
    </location>
</feature>
<dbReference type="EMBL" id="KZ451950">
    <property type="protein sequence ID" value="PKA59244.1"/>
    <property type="molecule type" value="Genomic_DNA"/>
</dbReference>
<dbReference type="PROSITE" id="PS51375">
    <property type="entry name" value="PPR"/>
    <property type="match status" value="8"/>
</dbReference>
<name>A0A2I0AUM3_9ASPA</name>
<dbReference type="InterPro" id="IPR011990">
    <property type="entry name" value="TPR-like_helical_dom_sf"/>
</dbReference>
<evidence type="ECO:0000256" key="2">
    <source>
        <dbReference type="PROSITE-ProRule" id="PRU00708"/>
    </source>
</evidence>
<dbReference type="InterPro" id="IPR046960">
    <property type="entry name" value="PPR_At4g14850-like_plant"/>
</dbReference>
<dbReference type="Pfam" id="PF13041">
    <property type="entry name" value="PPR_2"/>
    <property type="match status" value="1"/>
</dbReference>
<dbReference type="GO" id="GO:0003678">
    <property type="term" value="F:DNA helicase activity"/>
    <property type="evidence" value="ECO:0007669"/>
    <property type="project" value="UniProtKB-EC"/>
</dbReference>
<dbReference type="PANTHER" id="PTHR47926:SF386">
    <property type="entry name" value="PENTATRICOPEPTIDE REPEAT-CONTAINING PROTEIN"/>
    <property type="match status" value="1"/>
</dbReference>
<sequence>MAAPGTPTIQINSSHRWNFIKPSSSSDTRLPSSSLSLGVLKLLPASPNSFSYAAAIDTCNCLQLGRQVHAHSLKSGFSGCREFLEARLLSMYARCGSFCDACQLFEKMPQRSIHSWVGIFTTCVDNGFNGKALLLFQELLCIKKVLLEMEFFVFPVVLNACGALGFVGAGRELHGLLLKGAFILNVYVGNALVDMYGKCGVLDEALKVFDGMEERDCVTWNSAITSCASNGMVIESLKILERMQSCGDAKPNLVSWSAAIASFAQNGYGEMAVLLLKRMLESGIKPNAQTLASVLPCCARMETVDVGKEIHGYVVRHELFLNPFVVNGLIDVYSRFSDMGIALELFLNYSERNLVSFNAMIVGYTESGNLIKARELFDEMEHAGVRRDTTSWNAIISGYCDGGTFEEALKMFRVMQMVESIRADSFTLVGALTACAAMAAITQGREIHSFAISSGLISQPLVCNSLIEMYCRCHDFKSAESVFHDMGERDEVSWNVLINGHAHANQLRRSQELLSLMRNDGFEPSIITWNGVLGGSMENGHNEFVLKKLSEFEVTGLKPDIYTMGIIVTVCSRTVYIEQGKQAHAYSIRCGYETDVHIGAALIDMYAKCGIIRSAILAFNCISKHNLVSFNTLLSGYAMHGLRTEGLQLFNEMLQNGIKPDAISFLSVLSLCVHVGSVEEGLHCFNMMGTYGIRPNLKHYTCLVDLFSRAGKLQEALKLIDGMPLEPDAVIWGTLLSGCVVHNDIQLGEIAAKRLTELEGDNADNYVLVANLYGIAGRREDLCRTRKTIWERGMRKSPGWSWIEHNGVVHVFLSNDRSHKQANEIHDIVKNLAAHMTMQQDIVVPE</sequence>
<dbReference type="NCBIfam" id="TIGR00756">
    <property type="entry name" value="PPR"/>
    <property type="match status" value="9"/>
</dbReference>
<dbReference type="InterPro" id="IPR002885">
    <property type="entry name" value="PPR_rpt"/>
</dbReference>
<keyword evidence="1" id="KW-0677">Repeat</keyword>
<evidence type="ECO:0000256" key="1">
    <source>
        <dbReference type="ARBA" id="ARBA00022737"/>
    </source>
</evidence>
<dbReference type="Gene3D" id="1.25.40.10">
    <property type="entry name" value="Tetratricopeptide repeat domain"/>
    <property type="match status" value="5"/>
</dbReference>
<reference evidence="3 4" key="1">
    <citation type="journal article" date="2017" name="Nature">
        <title>The Apostasia genome and the evolution of orchids.</title>
        <authorList>
            <person name="Zhang G.Q."/>
            <person name="Liu K.W."/>
            <person name="Li Z."/>
            <person name="Lohaus R."/>
            <person name="Hsiao Y.Y."/>
            <person name="Niu S.C."/>
            <person name="Wang J.Y."/>
            <person name="Lin Y.C."/>
            <person name="Xu Q."/>
            <person name="Chen L.J."/>
            <person name="Yoshida K."/>
            <person name="Fujiwara S."/>
            <person name="Wang Z.W."/>
            <person name="Zhang Y.Q."/>
            <person name="Mitsuda N."/>
            <person name="Wang M."/>
            <person name="Liu G.H."/>
            <person name="Pecoraro L."/>
            <person name="Huang H.X."/>
            <person name="Xiao X.J."/>
            <person name="Lin M."/>
            <person name="Wu X.Y."/>
            <person name="Wu W.L."/>
            <person name="Chen Y.Y."/>
            <person name="Chang S.B."/>
            <person name="Sakamoto S."/>
            <person name="Ohme-Takagi M."/>
            <person name="Yagi M."/>
            <person name="Zeng S.J."/>
            <person name="Shen C.Y."/>
            <person name="Yeh C.M."/>
            <person name="Luo Y.B."/>
            <person name="Tsai W.C."/>
            <person name="Van de Peer Y."/>
            <person name="Liu Z.J."/>
        </authorList>
    </citation>
    <scope>NUCLEOTIDE SEQUENCE [LARGE SCALE GENOMIC DNA]</scope>
    <source>
        <strain evidence="4">cv. Shenzhen</strain>
        <tissue evidence="3">Stem</tissue>
    </source>
</reference>
<feature type="repeat" description="PPR" evidence="2">
    <location>
        <begin position="490"/>
        <end position="524"/>
    </location>
</feature>
<keyword evidence="3" id="KW-0378">Hydrolase</keyword>
<proteinExistence type="predicted"/>
<protein>
    <submittedName>
        <fullName evidence="3">Pentatricopeptide repeat-containing protein</fullName>
        <ecNumber evidence="3">3.6.4.12</ecNumber>
    </submittedName>
</protein>
<feature type="repeat" description="PPR" evidence="2">
    <location>
        <begin position="185"/>
        <end position="219"/>
    </location>
</feature>
<feature type="repeat" description="PPR" evidence="2">
    <location>
        <begin position="353"/>
        <end position="387"/>
    </location>
</feature>
<dbReference type="Pfam" id="PF20431">
    <property type="entry name" value="E_motif"/>
    <property type="match status" value="1"/>
</dbReference>
<evidence type="ECO:0000313" key="4">
    <source>
        <dbReference type="Proteomes" id="UP000236161"/>
    </source>
</evidence>
<dbReference type="Proteomes" id="UP000236161">
    <property type="component" value="Unassembled WGS sequence"/>
</dbReference>
<evidence type="ECO:0000313" key="3">
    <source>
        <dbReference type="EMBL" id="PKA59244.1"/>
    </source>
</evidence>
<dbReference type="GO" id="GO:0003723">
    <property type="term" value="F:RNA binding"/>
    <property type="evidence" value="ECO:0007669"/>
    <property type="project" value="InterPro"/>
</dbReference>